<reference evidence="3" key="1">
    <citation type="journal article" date="2016" name="Genome Announc.">
        <title>Complete Genome Sequence of Brachyspira hyodysenteriae Type Strain B78 (ATCC 27164).</title>
        <authorList>
            <person name="Mirajkar N.S."/>
            <person name="Johnson T.J."/>
            <person name="Gebhart C.J."/>
        </authorList>
    </citation>
    <scope>NUCLEOTIDE SEQUENCE [LARGE SCALE GENOMIC DNA]</scope>
    <source>
        <strain evidence="3">B78</strain>
    </source>
</reference>
<feature type="transmembrane region" description="Helical" evidence="1">
    <location>
        <begin position="20"/>
        <end position="46"/>
    </location>
</feature>
<name>A0A3B6VTN8_BRAHO</name>
<protein>
    <submittedName>
        <fullName evidence="2">Uncharacterized protein</fullName>
    </submittedName>
</protein>
<keyword evidence="3" id="KW-1185">Reference proteome</keyword>
<reference evidence="3" key="2">
    <citation type="journal article" date="2017" name="Genome Announc.">
        <title>Correction for Mirajkar et al., Complete Genome Sequence of Brachyspira hyodysenteriae Type Strain B78 (ATCC 27164).</title>
        <authorList>
            <person name="Mirajkar N.S."/>
            <person name="Johnson T.J."/>
            <person name="Gebhart C.J."/>
        </authorList>
    </citation>
    <scope>NUCLEOTIDE SEQUENCE [LARGE SCALE GENOMIC DNA]</scope>
    <source>
        <strain evidence="3">B78</strain>
    </source>
</reference>
<feature type="transmembrane region" description="Helical" evidence="1">
    <location>
        <begin position="185"/>
        <end position="203"/>
    </location>
</feature>
<evidence type="ECO:0000313" key="3">
    <source>
        <dbReference type="Proteomes" id="UP000092328"/>
    </source>
</evidence>
<gene>
    <name evidence="2" type="ORF">BHYOB78_10400</name>
</gene>
<evidence type="ECO:0000256" key="1">
    <source>
        <dbReference type="SAM" id="Phobius"/>
    </source>
</evidence>
<organism evidence="2 3">
    <name type="scientific">Brachyspira hyodysenteriae ATCC 27164</name>
    <dbReference type="NCBI Taxonomy" id="1266923"/>
    <lineage>
        <taxon>Bacteria</taxon>
        <taxon>Pseudomonadati</taxon>
        <taxon>Spirochaetota</taxon>
        <taxon>Spirochaetia</taxon>
        <taxon>Brachyspirales</taxon>
        <taxon>Brachyspiraceae</taxon>
        <taxon>Brachyspira</taxon>
    </lineage>
</organism>
<evidence type="ECO:0000313" key="2">
    <source>
        <dbReference type="EMBL" id="ANN64266.1"/>
    </source>
</evidence>
<feature type="transmembrane region" description="Helical" evidence="1">
    <location>
        <begin position="151"/>
        <end position="173"/>
    </location>
</feature>
<dbReference type="RefSeq" id="WP_020064018.1">
    <property type="nucleotide sequence ID" value="NZ_CP015910.2"/>
</dbReference>
<feature type="transmembrane region" description="Helical" evidence="1">
    <location>
        <begin position="118"/>
        <end position="145"/>
    </location>
</feature>
<keyword evidence="1" id="KW-0472">Membrane</keyword>
<dbReference type="AlphaFoldDB" id="A0A3B6VTN8"/>
<keyword evidence="1" id="KW-1133">Transmembrane helix</keyword>
<accession>A0A3B6VTN8</accession>
<dbReference type="EMBL" id="CP015910">
    <property type="protein sequence ID" value="ANN64266.1"/>
    <property type="molecule type" value="Genomic_DNA"/>
</dbReference>
<keyword evidence="1" id="KW-0812">Transmembrane</keyword>
<sequence>MDKLTDIIVSFMTASNLKPFHKIVIILFIVLVSIFALLILDSTFYFSKYIKNRNKLENLEKIDSLLKNDNIGYDDKKYLIELKKSIINDYNLIDDIYVTLNEISNKFFNSNKKSDNNIIFSFLSHSWYIIILDIIVIIASIAQLYNKEVSIFGALSVTLFFITISVPMIFGMNAITELINLDFDIYIKNIILSIIFFDFYYHFDVYI</sequence>
<dbReference type="Proteomes" id="UP000092328">
    <property type="component" value="Chromosome"/>
</dbReference>
<dbReference type="KEGG" id="bhd:BHYOB78_10400"/>
<proteinExistence type="predicted"/>